<feature type="compositionally biased region" description="Basic residues" evidence="1">
    <location>
        <begin position="240"/>
        <end position="257"/>
    </location>
</feature>
<sequence>MAMLRRAPDMARTTRSLPWASSSVIMGRPFSWRSRARMYRPYCKDKTTITSGFTGFIHMTNEQVHPHASGAQVLDGSGRGLQHGGVLGLLQQGGVDADHLRLVQQLIAYRGGTQHVELERQPAVLVRDVSHSRCLGLQFSSPPPPAPLEPRSQPEWGTITSSERACSAWSTISIFTESWDERIKRKKRKEEEEKEEKKDEEKKKKNKENGGENEKEEKKRKRRKKKKKNEKEYEEEEKKMRRRKRRRMRRRLKRKKRKEEEKKKKNTENGGENEKKRKRKRKKKKKTVAIGPNSKSDRVSGIVQGAGPNVEAGRIRPAGRSLGTTAVDSSTFGASPN</sequence>
<gene>
    <name evidence="2" type="ORF">EYF80_043319</name>
</gene>
<name>A0A4Z2FZN9_9TELE</name>
<feature type="compositionally biased region" description="Basic residues" evidence="1">
    <location>
        <begin position="218"/>
        <end position="228"/>
    </location>
</feature>
<reference evidence="2 3" key="1">
    <citation type="submission" date="2019-03" db="EMBL/GenBank/DDBJ databases">
        <title>First draft genome of Liparis tanakae, snailfish: a comprehensive survey of snailfish specific genes.</title>
        <authorList>
            <person name="Kim W."/>
            <person name="Song I."/>
            <person name="Jeong J.-H."/>
            <person name="Kim D."/>
            <person name="Kim S."/>
            <person name="Ryu S."/>
            <person name="Song J.Y."/>
            <person name="Lee S.K."/>
        </authorList>
    </citation>
    <scope>NUCLEOTIDE SEQUENCE [LARGE SCALE GENOMIC DNA]</scope>
    <source>
        <tissue evidence="2">Muscle</tissue>
    </source>
</reference>
<accession>A0A4Z2FZN9</accession>
<protein>
    <submittedName>
        <fullName evidence="2">Uncharacterized protein</fullName>
    </submittedName>
</protein>
<evidence type="ECO:0000256" key="1">
    <source>
        <dbReference type="SAM" id="MobiDB-lite"/>
    </source>
</evidence>
<feature type="compositionally biased region" description="Basic and acidic residues" evidence="1">
    <location>
        <begin position="183"/>
        <end position="217"/>
    </location>
</feature>
<dbReference type="EMBL" id="SRLO01000787">
    <property type="protein sequence ID" value="TNN46461.1"/>
    <property type="molecule type" value="Genomic_DNA"/>
</dbReference>
<comment type="caution">
    <text evidence="2">The sequence shown here is derived from an EMBL/GenBank/DDBJ whole genome shotgun (WGS) entry which is preliminary data.</text>
</comment>
<dbReference type="AlphaFoldDB" id="A0A4Z2FZN9"/>
<evidence type="ECO:0000313" key="3">
    <source>
        <dbReference type="Proteomes" id="UP000314294"/>
    </source>
</evidence>
<dbReference type="Proteomes" id="UP000314294">
    <property type="component" value="Unassembled WGS sequence"/>
</dbReference>
<organism evidence="2 3">
    <name type="scientific">Liparis tanakae</name>
    <name type="common">Tanaka's snailfish</name>
    <dbReference type="NCBI Taxonomy" id="230148"/>
    <lineage>
        <taxon>Eukaryota</taxon>
        <taxon>Metazoa</taxon>
        <taxon>Chordata</taxon>
        <taxon>Craniata</taxon>
        <taxon>Vertebrata</taxon>
        <taxon>Euteleostomi</taxon>
        <taxon>Actinopterygii</taxon>
        <taxon>Neopterygii</taxon>
        <taxon>Teleostei</taxon>
        <taxon>Neoteleostei</taxon>
        <taxon>Acanthomorphata</taxon>
        <taxon>Eupercaria</taxon>
        <taxon>Perciformes</taxon>
        <taxon>Cottioidei</taxon>
        <taxon>Cottales</taxon>
        <taxon>Liparidae</taxon>
        <taxon>Liparis</taxon>
    </lineage>
</organism>
<feature type="compositionally biased region" description="Basic residues" evidence="1">
    <location>
        <begin position="276"/>
        <end position="287"/>
    </location>
</feature>
<feature type="compositionally biased region" description="Basic and acidic residues" evidence="1">
    <location>
        <begin position="258"/>
        <end position="275"/>
    </location>
</feature>
<keyword evidence="3" id="KW-1185">Reference proteome</keyword>
<feature type="region of interest" description="Disordered" evidence="1">
    <location>
        <begin position="183"/>
        <end position="337"/>
    </location>
</feature>
<evidence type="ECO:0000313" key="2">
    <source>
        <dbReference type="EMBL" id="TNN46461.1"/>
    </source>
</evidence>
<feature type="region of interest" description="Disordered" evidence="1">
    <location>
        <begin position="136"/>
        <end position="156"/>
    </location>
</feature>
<feature type="compositionally biased region" description="Polar residues" evidence="1">
    <location>
        <begin position="322"/>
        <end position="337"/>
    </location>
</feature>
<proteinExistence type="predicted"/>